<protein>
    <submittedName>
        <fullName evidence="2">Uncharacterized protein</fullName>
    </submittedName>
</protein>
<sequence length="72" mass="7920">MKKFILIISIAFWAALPANAQSRIVVRTPAKRIIVHTRPVNVRPVASVVVVKAAPIVVVKPTLRRGVVIVHH</sequence>
<gene>
    <name evidence="2" type="ORF">ASU31_01105</name>
</gene>
<evidence type="ECO:0000256" key="1">
    <source>
        <dbReference type="SAM" id="SignalP"/>
    </source>
</evidence>
<accession>A0A0T5VVN6</accession>
<dbReference type="Proteomes" id="UP000051950">
    <property type="component" value="Unassembled WGS sequence"/>
</dbReference>
<reference evidence="2 3" key="1">
    <citation type="submission" date="2015-11" db="EMBL/GenBank/DDBJ databases">
        <title>Sequence of Pedobacter ginsenosidimutans.</title>
        <authorList>
            <person name="Carson E."/>
            <person name="Keyser V."/>
            <person name="Newman J."/>
            <person name="Miller J."/>
        </authorList>
    </citation>
    <scope>NUCLEOTIDE SEQUENCE [LARGE SCALE GENOMIC DNA]</scope>
    <source>
        <strain evidence="2 3">KACC 14530</strain>
    </source>
</reference>
<organism evidence="2 3">
    <name type="scientific">Pedobacter ginsenosidimutans</name>
    <dbReference type="NCBI Taxonomy" id="687842"/>
    <lineage>
        <taxon>Bacteria</taxon>
        <taxon>Pseudomonadati</taxon>
        <taxon>Bacteroidota</taxon>
        <taxon>Sphingobacteriia</taxon>
        <taxon>Sphingobacteriales</taxon>
        <taxon>Sphingobacteriaceae</taxon>
        <taxon>Pedobacter</taxon>
    </lineage>
</organism>
<keyword evidence="3" id="KW-1185">Reference proteome</keyword>
<keyword evidence="1" id="KW-0732">Signal</keyword>
<evidence type="ECO:0000313" key="3">
    <source>
        <dbReference type="Proteomes" id="UP000051950"/>
    </source>
</evidence>
<dbReference type="EMBL" id="LMZQ01000001">
    <property type="protein sequence ID" value="KRT17923.1"/>
    <property type="molecule type" value="Genomic_DNA"/>
</dbReference>
<feature type="signal peptide" evidence="1">
    <location>
        <begin position="1"/>
        <end position="20"/>
    </location>
</feature>
<proteinExistence type="predicted"/>
<feature type="chain" id="PRO_5006665772" evidence="1">
    <location>
        <begin position="21"/>
        <end position="72"/>
    </location>
</feature>
<name>A0A0T5VVN6_9SPHI</name>
<dbReference type="RefSeq" id="WP_057930553.1">
    <property type="nucleotide sequence ID" value="NZ_LMZQ01000001.1"/>
</dbReference>
<dbReference type="STRING" id="687842.ASU31_01105"/>
<comment type="caution">
    <text evidence="2">The sequence shown here is derived from an EMBL/GenBank/DDBJ whole genome shotgun (WGS) entry which is preliminary data.</text>
</comment>
<evidence type="ECO:0000313" key="2">
    <source>
        <dbReference type="EMBL" id="KRT17923.1"/>
    </source>
</evidence>
<dbReference type="AlphaFoldDB" id="A0A0T5VVN6"/>